<dbReference type="SUPFAM" id="SSF111126">
    <property type="entry name" value="Ligand-binding domain in the NO signalling and Golgi transport"/>
    <property type="match status" value="1"/>
</dbReference>
<keyword evidence="3" id="KW-0805">Transcription regulation</keyword>
<dbReference type="FunFam" id="3.40.50.300:FF:000006">
    <property type="entry name" value="DNA-binding transcriptional regulator NtrC"/>
    <property type="match status" value="1"/>
</dbReference>
<dbReference type="PROSITE" id="PS00676">
    <property type="entry name" value="SIGMA54_INTERACT_2"/>
    <property type="match status" value="1"/>
</dbReference>
<dbReference type="EMBL" id="VTUX01000001">
    <property type="protein sequence ID" value="KAA1194196.1"/>
    <property type="molecule type" value="Genomic_DNA"/>
</dbReference>
<proteinExistence type="predicted"/>
<sequence length="549" mass="61436">MSQKLPELPAIDDLQKLLRFEPEEGRIWLEEERMVLLRSSEMQALRKELIESLGVDRAKGLLIRIGYVAGMRDADTARRLRPDATMFEAFSVGPQSHMVTGQVKVVPVSLEADEESDYFRGVFEWQHSFEAEIFLAEYGVSFEPVCWSQIGYASGFTTRFTGTQILFRELGCVGCGEKVCRIEGRPAEQWDDAEELLRYYRPDRIADQLFTLQSQVTALRDNLTAEQSFGDLVGCSAKFLHVRQLLARAAESKVTVLLLGETGVGKDMFAKALHEGSPRRDKPFIAVNCAAIPRDLIEAELFGVEKGAYTGADQSRPGRFERAHGGTLFLDEVGELSPQAQAALLRVLQENELERVGDTRTRKVDVRLVAATNEDLEDAVKQGRFRADLLYRLNVYSVTVPPLRERIDDVPELARHFVEKYSSLHGKLLQGVTDRAMAMLREYHWPGNIRELGNIIERGIILADNGGQIEASHLFPNVVAETEGNATMDSSLDKLVGQLLEQGCELPILEDALINQALKKADGNVSRAAKLLGLSRATLDYRLKKRRSS</sequence>
<dbReference type="PRINTS" id="PR01590">
    <property type="entry name" value="HTHFIS"/>
</dbReference>
<dbReference type="Pfam" id="PF02830">
    <property type="entry name" value="V4R"/>
    <property type="match status" value="1"/>
</dbReference>
<evidence type="ECO:0000313" key="8">
    <source>
        <dbReference type="Proteomes" id="UP000323708"/>
    </source>
</evidence>
<dbReference type="SUPFAM" id="SSF52540">
    <property type="entry name" value="P-loop containing nucleoside triphosphate hydrolases"/>
    <property type="match status" value="1"/>
</dbReference>
<dbReference type="InterPro" id="IPR004096">
    <property type="entry name" value="V4R"/>
</dbReference>
<dbReference type="Pfam" id="PF02954">
    <property type="entry name" value="HTH_8"/>
    <property type="match status" value="1"/>
</dbReference>
<dbReference type="GO" id="GO:0043565">
    <property type="term" value="F:sequence-specific DNA binding"/>
    <property type="evidence" value="ECO:0007669"/>
    <property type="project" value="InterPro"/>
</dbReference>
<evidence type="ECO:0000256" key="1">
    <source>
        <dbReference type="ARBA" id="ARBA00022741"/>
    </source>
</evidence>
<dbReference type="Pfam" id="PF06505">
    <property type="entry name" value="XylR_N"/>
    <property type="match status" value="1"/>
</dbReference>
<gene>
    <name evidence="7" type="ORF">F0M18_01805</name>
</gene>
<dbReference type="Proteomes" id="UP000323708">
    <property type="component" value="Unassembled WGS sequence"/>
</dbReference>
<feature type="domain" description="Sigma-54 factor interaction" evidence="6">
    <location>
        <begin position="232"/>
        <end position="461"/>
    </location>
</feature>
<dbReference type="InterPro" id="IPR027417">
    <property type="entry name" value="P-loop_NTPase"/>
</dbReference>
<dbReference type="InterPro" id="IPR010523">
    <property type="entry name" value="XylR_N"/>
</dbReference>
<dbReference type="InterPro" id="IPR058031">
    <property type="entry name" value="AAA_lid_NorR"/>
</dbReference>
<dbReference type="PROSITE" id="PS50045">
    <property type="entry name" value="SIGMA54_INTERACT_4"/>
    <property type="match status" value="1"/>
</dbReference>
<dbReference type="PROSITE" id="PS00675">
    <property type="entry name" value="SIGMA54_INTERACT_1"/>
    <property type="match status" value="1"/>
</dbReference>
<dbReference type="InterPro" id="IPR025944">
    <property type="entry name" value="Sigma_54_int_dom_CS"/>
</dbReference>
<dbReference type="Pfam" id="PF00158">
    <property type="entry name" value="Sigma54_activat"/>
    <property type="match status" value="1"/>
</dbReference>
<dbReference type="InterPro" id="IPR009057">
    <property type="entry name" value="Homeodomain-like_sf"/>
</dbReference>
<dbReference type="CDD" id="cd00009">
    <property type="entry name" value="AAA"/>
    <property type="match status" value="1"/>
</dbReference>
<dbReference type="PROSITE" id="PS00688">
    <property type="entry name" value="SIGMA54_INTERACT_3"/>
    <property type="match status" value="1"/>
</dbReference>
<dbReference type="GO" id="GO:0006355">
    <property type="term" value="P:regulation of DNA-templated transcription"/>
    <property type="evidence" value="ECO:0007669"/>
    <property type="project" value="InterPro"/>
</dbReference>
<dbReference type="GO" id="GO:0005524">
    <property type="term" value="F:ATP binding"/>
    <property type="evidence" value="ECO:0007669"/>
    <property type="project" value="UniProtKB-KW"/>
</dbReference>
<evidence type="ECO:0000259" key="6">
    <source>
        <dbReference type="PROSITE" id="PS50045"/>
    </source>
</evidence>
<dbReference type="Gene3D" id="3.30.1380.20">
    <property type="entry name" value="Trafficking protein particle complex subunit 3"/>
    <property type="match status" value="1"/>
</dbReference>
<evidence type="ECO:0000256" key="4">
    <source>
        <dbReference type="ARBA" id="ARBA00023125"/>
    </source>
</evidence>
<dbReference type="InterPro" id="IPR002197">
    <property type="entry name" value="HTH_Fis"/>
</dbReference>
<dbReference type="PANTHER" id="PTHR32071:SF99">
    <property type="entry name" value="TRANSCRIPTIONAL REGULATORY PROTEIN"/>
    <property type="match status" value="1"/>
</dbReference>
<dbReference type="Gene3D" id="1.10.10.60">
    <property type="entry name" value="Homeodomain-like"/>
    <property type="match status" value="1"/>
</dbReference>
<dbReference type="Gene3D" id="3.40.50.300">
    <property type="entry name" value="P-loop containing nucleotide triphosphate hydrolases"/>
    <property type="match status" value="1"/>
</dbReference>
<dbReference type="InterPro" id="IPR003593">
    <property type="entry name" value="AAA+_ATPase"/>
</dbReference>
<dbReference type="AlphaFoldDB" id="A0A5B0X4G7"/>
<keyword evidence="8" id="KW-1185">Reference proteome</keyword>
<dbReference type="InterPro" id="IPR025943">
    <property type="entry name" value="Sigma_54_int_dom_ATP-bd_2"/>
</dbReference>
<dbReference type="RefSeq" id="WP_149609665.1">
    <property type="nucleotide sequence ID" value="NZ_VTUX01000001.1"/>
</dbReference>
<reference evidence="7 8" key="1">
    <citation type="submission" date="2019-09" db="EMBL/GenBank/DDBJ databases">
        <authorList>
            <person name="Chen X.-Y."/>
        </authorList>
    </citation>
    <scope>NUCLEOTIDE SEQUENCE [LARGE SCALE GENOMIC DNA]</scope>
    <source>
        <strain evidence="7 8">NY5</strain>
    </source>
</reference>
<dbReference type="Pfam" id="PF25601">
    <property type="entry name" value="AAA_lid_14"/>
    <property type="match status" value="1"/>
</dbReference>
<dbReference type="SMART" id="SM00989">
    <property type="entry name" value="V4R"/>
    <property type="match status" value="1"/>
</dbReference>
<evidence type="ECO:0000313" key="7">
    <source>
        <dbReference type="EMBL" id="KAA1194196.1"/>
    </source>
</evidence>
<evidence type="ECO:0000256" key="3">
    <source>
        <dbReference type="ARBA" id="ARBA00023015"/>
    </source>
</evidence>
<protein>
    <submittedName>
        <fullName evidence="7">AAA domain-containing protein</fullName>
    </submittedName>
</protein>
<dbReference type="Gene3D" id="1.10.8.60">
    <property type="match status" value="1"/>
</dbReference>
<name>A0A5B0X4G7_9GAMM</name>
<comment type="caution">
    <text evidence="7">The sequence shown here is derived from an EMBL/GenBank/DDBJ whole genome shotgun (WGS) entry which is preliminary data.</text>
</comment>
<evidence type="ECO:0000256" key="5">
    <source>
        <dbReference type="ARBA" id="ARBA00023163"/>
    </source>
</evidence>
<evidence type="ECO:0000256" key="2">
    <source>
        <dbReference type="ARBA" id="ARBA00022840"/>
    </source>
</evidence>
<dbReference type="SMART" id="SM00382">
    <property type="entry name" value="AAA"/>
    <property type="match status" value="1"/>
</dbReference>
<dbReference type="SUPFAM" id="SSF46689">
    <property type="entry name" value="Homeodomain-like"/>
    <property type="match status" value="1"/>
</dbReference>
<keyword evidence="2" id="KW-0067">ATP-binding</keyword>
<dbReference type="PANTHER" id="PTHR32071">
    <property type="entry name" value="TRANSCRIPTIONAL REGULATORY PROTEIN"/>
    <property type="match status" value="1"/>
</dbReference>
<accession>A0A5B0X4G7</accession>
<dbReference type="InterPro" id="IPR024096">
    <property type="entry name" value="NO_sig/Golgi_transp_ligand-bd"/>
</dbReference>
<keyword evidence="5" id="KW-0804">Transcription</keyword>
<dbReference type="InterPro" id="IPR025662">
    <property type="entry name" value="Sigma_54_int_dom_ATP-bd_1"/>
</dbReference>
<dbReference type="InterPro" id="IPR002078">
    <property type="entry name" value="Sigma_54_int"/>
</dbReference>
<keyword evidence="1" id="KW-0547">Nucleotide-binding</keyword>
<organism evidence="7 8">
    <name type="scientific">Pseudohalioglobus sediminis</name>
    <dbReference type="NCBI Taxonomy" id="2606449"/>
    <lineage>
        <taxon>Bacteria</taxon>
        <taxon>Pseudomonadati</taxon>
        <taxon>Pseudomonadota</taxon>
        <taxon>Gammaproteobacteria</taxon>
        <taxon>Cellvibrionales</taxon>
        <taxon>Halieaceae</taxon>
        <taxon>Pseudohalioglobus</taxon>
    </lineage>
</organism>
<keyword evidence="4" id="KW-0238">DNA-binding</keyword>